<dbReference type="Proteomes" id="UP000306050">
    <property type="component" value="Chromosome SGRAM_10"/>
</dbReference>
<evidence type="ECO:0000256" key="9">
    <source>
        <dbReference type="SAM" id="MobiDB-lite"/>
    </source>
</evidence>
<evidence type="ECO:0000256" key="10">
    <source>
        <dbReference type="SAM" id="Phobius"/>
    </source>
</evidence>
<dbReference type="GO" id="GO:0015031">
    <property type="term" value="P:protein transport"/>
    <property type="evidence" value="ECO:0007669"/>
    <property type="project" value="UniProtKB-KW"/>
</dbReference>
<comment type="caution">
    <text evidence="11">The sequence shown here is derived from an EMBL/GenBank/DDBJ whole genome shotgun (WGS) entry which is preliminary data.</text>
</comment>
<evidence type="ECO:0000256" key="8">
    <source>
        <dbReference type="ARBA" id="ARBA00023136"/>
    </source>
</evidence>
<dbReference type="InterPro" id="IPR002995">
    <property type="entry name" value="Surf4"/>
</dbReference>
<keyword evidence="8 10" id="KW-0472">Membrane</keyword>
<dbReference type="GO" id="GO:0005789">
    <property type="term" value="C:endoplasmic reticulum membrane"/>
    <property type="evidence" value="ECO:0007669"/>
    <property type="project" value="UniProtKB-SubCell"/>
</dbReference>
<dbReference type="AlphaFoldDB" id="A0A4U7KZR4"/>
<keyword evidence="5" id="KW-0256">Endoplasmic reticulum</keyword>
<dbReference type="GeneID" id="40724049"/>
<evidence type="ECO:0000256" key="1">
    <source>
        <dbReference type="ARBA" id="ARBA00004477"/>
    </source>
</evidence>
<dbReference type="EMBL" id="SRRM01000003">
    <property type="protein sequence ID" value="TKY89857.1"/>
    <property type="molecule type" value="Genomic_DNA"/>
</dbReference>
<feature type="region of interest" description="Disordered" evidence="9">
    <location>
        <begin position="37"/>
        <end position="63"/>
    </location>
</feature>
<evidence type="ECO:0000256" key="5">
    <source>
        <dbReference type="ARBA" id="ARBA00022824"/>
    </source>
</evidence>
<dbReference type="GO" id="GO:0005793">
    <property type="term" value="C:endoplasmic reticulum-Golgi intermediate compartment"/>
    <property type="evidence" value="ECO:0007669"/>
    <property type="project" value="TreeGrafter"/>
</dbReference>
<gene>
    <name evidence="11" type="ORF">EX895_001154</name>
</gene>
<evidence type="ECO:0000256" key="7">
    <source>
        <dbReference type="ARBA" id="ARBA00022989"/>
    </source>
</evidence>
<evidence type="ECO:0000256" key="4">
    <source>
        <dbReference type="ARBA" id="ARBA00022692"/>
    </source>
</evidence>
<organism evidence="11 12">
    <name type="scientific">Sporisorium graminicola</name>
    <dbReference type="NCBI Taxonomy" id="280036"/>
    <lineage>
        <taxon>Eukaryota</taxon>
        <taxon>Fungi</taxon>
        <taxon>Dikarya</taxon>
        <taxon>Basidiomycota</taxon>
        <taxon>Ustilaginomycotina</taxon>
        <taxon>Ustilaginomycetes</taxon>
        <taxon>Ustilaginales</taxon>
        <taxon>Ustilaginaceae</taxon>
        <taxon>Sporisorium</taxon>
    </lineage>
</organism>
<evidence type="ECO:0000313" key="11">
    <source>
        <dbReference type="EMBL" id="TKY89857.1"/>
    </source>
</evidence>
<keyword evidence="4 10" id="KW-0812">Transmembrane</keyword>
<dbReference type="PANTHER" id="PTHR23427">
    <property type="entry name" value="SURFEIT LOCUS PROTEIN"/>
    <property type="match status" value="1"/>
</dbReference>
<feature type="region of interest" description="Disordered" evidence="9">
    <location>
        <begin position="1"/>
        <end position="25"/>
    </location>
</feature>
<feature type="transmembrane region" description="Helical" evidence="10">
    <location>
        <begin position="306"/>
        <end position="325"/>
    </location>
</feature>
<proteinExistence type="inferred from homology"/>
<evidence type="ECO:0000256" key="3">
    <source>
        <dbReference type="ARBA" id="ARBA00022448"/>
    </source>
</evidence>
<keyword evidence="6" id="KW-0653">Protein transport</keyword>
<evidence type="ECO:0000313" key="12">
    <source>
        <dbReference type="Proteomes" id="UP000306050"/>
    </source>
</evidence>
<comment type="subcellular location">
    <subcellularLocation>
        <location evidence="1">Endoplasmic reticulum membrane</location>
        <topology evidence="1">Multi-pass membrane protein</topology>
    </subcellularLocation>
</comment>
<reference evidence="11 12" key="1">
    <citation type="submission" date="2019-05" db="EMBL/GenBank/DDBJ databases">
        <title>Sporisorium graminicola CBS 10092 draft sequencing and annotation.</title>
        <authorList>
            <person name="Solano-Gonzalez S."/>
            <person name="Caddick M.X."/>
            <person name="Darby A."/>
        </authorList>
    </citation>
    <scope>NUCLEOTIDE SEQUENCE [LARGE SCALE GENOMIC DNA]</scope>
    <source>
        <strain evidence="11 12">CBS 10092</strain>
    </source>
</reference>
<comment type="similarity">
    <text evidence="2">Belongs to the SURF4 family.</text>
</comment>
<evidence type="ECO:0000256" key="6">
    <source>
        <dbReference type="ARBA" id="ARBA00022927"/>
    </source>
</evidence>
<dbReference type="Pfam" id="PF02077">
    <property type="entry name" value="SURF4"/>
    <property type="match status" value="1"/>
</dbReference>
<dbReference type="InterPro" id="IPR045214">
    <property type="entry name" value="Surf1/Surf4"/>
</dbReference>
<protein>
    <recommendedName>
        <fullName evidence="13">Surfeit locus protein 4</fullName>
    </recommendedName>
</protein>
<feature type="compositionally biased region" description="Low complexity" evidence="9">
    <location>
        <begin position="37"/>
        <end position="60"/>
    </location>
</feature>
<keyword evidence="12" id="KW-1185">Reference proteome</keyword>
<feature type="transmembrane region" description="Helical" evidence="10">
    <location>
        <begin position="127"/>
        <end position="147"/>
    </location>
</feature>
<keyword evidence="7 10" id="KW-1133">Transmembrane helix</keyword>
<feature type="transmembrane region" description="Helical" evidence="10">
    <location>
        <begin position="217"/>
        <end position="236"/>
    </location>
</feature>
<feature type="compositionally biased region" description="Low complexity" evidence="9">
    <location>
        <begin position="12"/>
        <end position="25"/>
    </location>
</feature>
<feature type="transmembrane region" description="Helical" evidence="10">
    <location>
        <begin position="154"/>
        <end position="173"/>
    </location>
</feature>
<dbReference type="RefSeq" id="XP_029741842.1">
    <property type="nucleotide sequence ID" value="XM_029881754.1"/>
</dbReference>
<name>A0A4U7KZR4_9BASI</name>
<feature type="transmembrane region" description="Helical" evidence="10">
    <location>
        <begin position="242"/>
        <end position="262"/>
    </location>
</feature>
<accession>A0A4U7KZR4</accession>
<feature type="transmembrane region" description="Helical" evidence="10">
    <location>
        <begin position="179"/>
        <end position="197"/>
    </location>
</feature>
<dbReference type="KEGG" id="sgra:EX895_001154"/>
<dbReference type="PANTHER" id="PTHR23427:SF1">
    <property type="entry name" value="SURFEIT LOCUS PROTEIN 4"/>
    <property type="match status" value="1"/>
</dbReference>
<evidence type="ECO:0000256" key="2">
    <source>
        <dbReference type="ARBA" id="ARBA00006945"/>
    </source>
</evidence>
<sequence length="332" mass="36469">MAARLTFGPQDASSSFSSSAPSSSNSFARFNANASSSYPSMASYGSSPYASTSSSSPSESPLDKVREYTSKVEDLIDQYTQPIKPHLPALGRFLIVVTFLEDALRIVTQWSDQKYYLQRHRGFPWGISHLFLLANVLVMCAASATVIMRKYPEISVGALFGVVVAQGFGYGLIFDLNFFLRNLSVVGGLLMVLSDSLSTKKNIFAGLPSLSETDRKIYFQLAGRVLLIFLFIGFIIQGEWSLARVLVSVLGLGACVMVVVGFKARWSASFLVLILSVFNLFVNNFWTVHSAHPSRDFLRYDFFQTLSIVGGLLLLVNMGPGGLSVDERKKVT</sequence>
<dbReference type="GO" id="GO:0007030">
    <property type="term" value="P:Golgi organization"/>
    <property type="evidence" value="ECO:0007669"/>
    <property type="project" value="TreeGrafter"/>
</dbReference>
<dbReference type="OrthoDB" id="7859621at2759"/>
<evidence type="ECO:0008006" key="13">
    <source>
        <dbReference type="Google" id="ProtNLM"/>
    </source>
</evidence>
<keyword evidence="3" id="KW-0813">Transport</keyword>
<feature type="transmembrane region" description="Helical" evidence="10">
    <location>
        <begin position="269"/>
        <end position="286"/>
    </location>
</feature>
<dbReference type="PROSITE" id="PS01339">
    <property type="entry name" value="SURF4"/>
    <property type="match status" value="1"/>
</dbReference>